<dbReference type="SMART" id="SM00292">
    <property type="entry name" value="BRCT"/>
    <property type="match status" value="1"/>
</dbReference>
<dbReference type="GO" id="GO:0005634">
    <property type="term" value="C:nucleus"/>
    <property type="evidence" value="ECO:0007669"/>
    <property type="project" value="InterPro"/>
</dbReference>
<evidence type="ECO:0000259" key="1">
    <source>
        <dbReference type="PROSITE" id="PS50172"/>
    </source>
</evidence>
<dbReference type="CDD" id="cd17751">
    <property type="entry name" value="BRCT_microcephalin_rpt3"/>
    <property type="match status" value="1"/>
</dbReference>
<reference evidence="2" key="1">
    <citation type="submission" date="2022-03" db="EMBL/GenBank/DDBJ databases">
        <authorList>
            <person name="Alioto T."/>
            <person name="Alioto T."/>
            <person name="Gomez Garrido J."/>
        </authorList>
    </citation>
    <scope>NUCLEOTIDE SEQUENCE</scope>
</reference>
<sequence length="219" mass="24939">AFFENEMESSKKSTERTKALDTVDGLSDIFHKQRNKGTLESRKTDKTKKTTRSLVMTSMPSEKQNTLIQVVKKFGGFVFTDHVCDTTTHVIAGNPRRTLNILLGLARGCWVLSFDWVLWSLECGHWIPEEPYELSDHFPGAPIYRLQRHLSAGEYQQELLATLPTMFISQHSQPPCDKLSEIVQLCGGRVSKTLRQAKICIDSVTQHKVLPLENYFLVK</sequence>
<accession>A0AAD1RCZ9</accession>
<evidence type="ECO:0000313" key="2">
    <source>
        <dbReference type="EMBL" id="CAH2248622.1"/>
    </source>
</evidence>
<protein>
    <submittedName>
        <fullName evidence="2">Microcephalin isoform X1</fullName>
    </submittedName>
</protein>
<evidence type="ECO:0000313" key="3">
    <source>
        <dbReference type="Proteomes" id="UP001295444"/>
    </source>
</evidence>
<dbReference type="GO" id="GO:0000278">
    <property type="term" value="P:mitotic cell cycle"/>
    <property type="evidence" value="ECO:0007669"/>
    <property type="project" value="TreeGrafter"/>
</dbReference>
<dbReference type="InterPro" id="IPR001357">
    <property type="entry name" value="BRCT_dom"/>
</dbReference>
<dbReference type="SUPFAM" id="SSF52113">
    <property type="entry name" value="BRCT domain"/>
    <property type="match status" value="2"/>
</dbReference>
<dbReference type="PANTHER" id="PTHR14625:SF3">
    <property type="entry name" value="MICROCEPHALIN"/>
    <property type="match status" value="1"/>
</dbReference>
<dbReference type="GO" id="GO:0008270">
    <property type="term" value="F:zinc ion binding"/>
    <property type="evidence" value="ECO:0007669"/>
    <property type="project" value="InterPro"/>
</dbReference>
<dbReference type="GO" id="GO:0003677">
    <property type="term" value="F:DNA binding"/>
    <property type="evidence" value="ECO:0007669"/>
    <property type="project" value="InterPro"/>
</dbReference>
<name>A0AAD1RCZ9_PELCU</name>
<gene>
    <name evidence="2" type="ORF">PECUL_23A032384</name>
</gene>
<organism evidence="2 3">
    <name type="scientific">Pelobates cultripes</name>
    <name type="common">Western spadefoot toad</name>
    <dbReference type="NCBI Taxonomy" id="61616"/>
    <lineage>
        <taxon>Eukaryota</taxon>
        <taxon>Metazoa</taxon>
        <taxon>Chordata</taxon>
        <taxon>Craniata</taxon>
        <taxon>Vertebrata</taxon>
        <taxon>Euteleostomi</taxon>
        <taxon>Amphibia</taxon>
        <taxon>Batrachia</taxon>
        <taxon>Anura</taxon>
        <taxon>Pelobatoidea</taxon>
        <taxon>Pelobatidae</taxon>
        <taxon>Pelobates</taxon>
    </lineage>
</organism>
<dbReference type="InterPro" id="IPR011364">
    <property type="entry name" value="BRCA1"/>
</dbReference>
<dbReference type="GO" id="GO:0006281">
    <property type="term" value="P:DNA repair"/>
    <property type="evidence" value="ECO:0007669"/>
    <property type="project" value="InterPro"/>
</dbReference>
<proteinExistence type="predicted"/>
<dbReference type="Pfam" id="PF00533">
    <property type="entry name" value="BRCT"/>
    <property type="match status" value="1"/>
</dbReference>
<dbReference type="PROSITE" id="PS50172">
    <property type="entry name" value="BRCT"/>
    <property type="match status" value="1"/>
</dbReference>
<dbReference type="InterPro" id="IPR022047">
    <property type="entry name" value="Microcephalin-like"/>
</dbReference>
<dbReference type="InterPro" id="IPR036420">
    <property type="entry name" value="BRCT_dom_sf"/>
</dbReference>
<dbReference type="PRINTS" id="PR00493">
    <property type="entry name" value="BRSTCANCERI"/>
</dbReference>
<dbReference type="AlphaFoldDB" id="A0AAD1RCZ9"/>
<keyword evidence="3" id="KW-1185">Reference proteome</keyword>
<dbReference type="Gene3D" id="3.40.50.10190">
    <property type="entry name" value="BRCT domain"/>
    <property type="match status" value="2"/>
</dbReference>
<dbReference type="Proteomes" id="UP001295444">
    <property type="component" value="Chromosome 02"/>
</dbReference>
<feature type="domain" description="BRCT" evidence="1">
    <location>
        <begin position="54"/>
        <end position="134"/>
    </location>
</feature>
<dbReference type="PANTHER" id="PTHR14625">
    <property type="entry name" value="MICROCEPHALIN"/>
    <property type="match status" value="1"/>
</dbReference>
<dbReference type="GO" id="GO:0004842">
    <property type="term" value="F:ubiquitin-protein transferase activity"/>
    <property type="evidence" value="ECO:0007669"/>
    <property type="project" value="InterPro"/>
</dbReference>
<dbReference type="CDD" id="cd17736">
    <property type="entry name" value="BRCT_microcephalin_rpt2"/>
    <property type="match status" value="1"/>
</dbReference>
<dbReference type="EMBL" id="OW240913">
    <property type="protein sequence ID" value="CAH2248622.1"/>
    <property type="molecule type" value="Genomic_DNA"/>
</dbReference>
<dbReference type="FunFam" id="3.40.50.10190:FF:000047">
    <property type="entry name" value="Microcephalin"/>
    <property type="match status" value="1"/>
</dbReference>
<feature type="non-terminal residue" evidence="2">
    <location>
        <position position="1"/>
    </location>
</feature>